<feature type="compositionally biased region" description="Gly residues" evidence="1">
    <location>
        <begin position="392"/>
        <end position="406"/>
    </location>
</feature>
<sequence>MGSIVTPQYVRELAAALDVRNAAEWALPFHLASAPLPEGWTYVIAENGSVSYMHDVRSPQREHPLLDRAAQALARLRAIAASGTGSGAGSGTGAARFLGPFENLDSPAVVSFYLDVESGAQVPELECPPASLIAPLPPDVLQLLYATPTSSPYDTERQQKPQQQQQHQEQQQQQQQQEEVGGGGSQPVSPAPAEPDASTTGAREEEAPGRGGGSSGVGGGAGAGARPLDSSRPESTSGRGQSAASTSAAAASPSQAPKPTSREGSGRSVGTGAAGRSTVSPSTPAATEARPSRPASAASTTSPQPAPPAAAPPRSYSGLTAEEAYDEEDRAVFQRDVFTTAGSAGSVSDVVSSSGRGVGGGGRRSGSGSGRGSGSGAGEGAGESLGRSGSARSGGSGGSAADGGMGAAARGSRSFVAASGIGLRPPVAPPSGRLTFYGWWFEDIESSDLTFRIDTKPQAGGGLAPRHCTLLYDFATASYCFTMRDPVTPPAPGQPYERVPELTVPGLGGEQVAMVDTGRPADLWDLHLGARLRVLGRQVVLKNSDLATAQWHAGYFRQLCGLRDKLSVEVQKYKPRVLRPGLVYDKGDVRLQTGQQLRHVALQVRELLEDLRQYRPAKAESFLAALPIQF</sequence>
<feature type="compositionally biased region" description="Gly residues" evidence="1">
    <location>
        <begin position="356"/>
        <end position="383"/>
    </location>
</feature>
<feature type="compositionally biased region" description="Low complexity" evidence="1">
    <location>
        <begin position="160"/>
        <end position="179"/>
    </location>
</feature>
<protein>
    <submittedName>
        <fullName evidence="2">Uncharacterized protein</fullName>
    </submittedName>
</protein>
<keyword evidence="3" id="KW-1185">Reference proteome</keyword>
<feature type="compositionally biased region" description="Gly residues" evidence="1">
    <location>
        <begin position="209"/>
        <end position="223"/>
    </location>
</feature>
<feature type="region of interest" description="Disordered" evidence="1">
    <location>
        <begin position="344"/>
        <end position="407"/>
    </location>
</feature>
<proteinExistence type="predicted"/>
<evidence type="ECO:0000313" key="2">
    <source>
        <dbReference type="EMBL" id="GLC57102.1"/>
    </source>
</evidence>
<evidence type="ECO:0000313" key="3">
    <source>
        <dbReference type="Proteomes" id="UP001165080"/>
    </source>
</evidence>
<comment type="caution">
    <text evidence="2">The sequence shown here is derived from an EMBL/GenBank/DDBJ whole genome shotgun (WGS) entry which is preliminary data.</text>
</comment>
<evidence type="ECO:0000256" key="1">
    <source>
        <dbReference type="SAM" id="MobiDB-lite"/>
    </source>
</evidence>
<feature type="region of interest" description="Disordered" evidence="1">
    <location>
        <begin position="150"/>
        <end position="332"/>
    </location>
</feature>
<feature type="compositionally biased region" description="Low complexity" evidence="1">
    <location>
        <begin position="344"/>
        <end position="355"/>
    </location>
</feature>
<gene>
    <name evidence="2" type="primary">PLEST003257</name>
    <name evidence="2" type="ORF">PLESTB_001183600</name>
</gene>
<accession>A0A9W6F5E1</accession>
<organism evidence="2 3">
    <name type="scientific">Pleodorina starrii</name>
    <dbReference type="NCBI Taxonomy" id="330485"/>
    <lineage>
        <taxon>Eukaryota</taxon>
        <taxon>Viridiplantae</taxon>
        <taxon>Chlorophyta</taxon>
        <taxon>core chlorophytes</taxon>
        <taxon>Chlorophyceae</taxon>
        <taxon>CS clade</taxon>
        <taxon>Chlamydomonadales</taxon>
        <taxon>Volvocaceae</taxon>
        <taxon>Pleodorina</taxon>
    </lineage>
</organism>
<dbReference type="Proteomes" id="UP001165080">
    <property type="component" value="Unassembled WGS sequence"/>
</dbReference>
<dbReference type="EMBL" id="BRXU01000017">
    <property type="protein sequence ID" value="GLC57102.1"/>
    <property type="molecule type" value="Genomic_DNA"/>
</dbReference>
<dbReference type="OrthoDB" id="551993at2759"/>
<name>A0A9W6F5E1_9CHLO</name>
<feature type="compositionally biased region" description="Low complexity" evidence="1">
    <location>
        <begin position="283"/>
        <end position="303"/>
    </location>
</feature>
<reference evidence="2 3" key="1">
    <citation type="journal article" date="2023" name="Commun. Biol.">
        <title>Reorganization of the ancestral sex-determining regions during the evolution of trioecy in Pleodorina starrii.</title>
        <authorList>
            <person name="Takahashi K."/>
            <person name="Suzuki S."/>
            <person name="Kawai-Toyooka H."/>
            <person name="Yamamoto K."/>
            <person name="Hamaji T."/>
            <person name="Ootsuki R."/>
            <person name="Yamaguchi H."/>
            <person name="Kawachi M."/>
            <person name="Higashiyama T."/>
            <person name="Nozaki H."/>
        </authorList>
    </citation>
    <scope>NUCLEOTIDE SEQUENCE [LARGE SCALE GENOMIC DNA]</scope>
    <source>
        <strain evidence="2 3">NIES-4479</strain>
    </source>
</reference>
<feature type="compositionally biased region" description="Low complexity" evidence="1">
    <location>
        <begin position="235"/>
        <end position="257"/>
    </location>
</feature>
<dbReference type="AlphaFoldDB" id="A0A9W6F5E1"/>